<dbReference type="PANTHER" id="PTHR22572">
    <property type="entry name" value="SUGAR-1-PHOSPHATE GUANYL TRANSFERASE"/>
    <property type="match status" value="1"/>
</dbReference>
<gene>
    <name evidence="2" type="ORF">MNBD_GAMMA16-1196</name>
</gene>
<evidence type="ECO:0000259" key="1">
    <source>
        <dbReference type="Pfam" id="PF00483"/>
    </source>
</evidence>
<reference evidence="2" key="1">
    <citation type="submission" date="2018-06" db="EMBL/GenBank/DDBJ databases">
        <authorList>
            <person name="Zhirakovskaya E."/>
        </authorList>
    </citation>
    <scope>NUCLEOTIDE SEQUENCE</scope>
</reference>
<dbReference type="Pfam" id="PF00483">
    <property type="entry name" value="NTP_transferase"/>
    <property type="match status" value="1"/>
</dbReference>
<keyword evidence="2" id="KW-0548">Nucleotidyltransferase</keyword>
<organism evidence="2">
    <name type="scientific">hydrothermal vent metagenome</name>
    <dbReference type="NCBI Taxonomy" id="652676"/>
    <lineage>
        <taxon>unclassified sequences</taxon>
        <taxon>metagenomes</taxon>
        <taxon>ecological metagenomes</taxon>
    </lineage>
</organism>
<dbReference type="InterPro" id="IPR005835">
    <property type="entry name" value="NTP_transferase_dom"/>
</dbReference>
<keyword evidence="2" id="KW-0808">Transferase</keyword>
<dbReference type="GO" id="GO:0008879">
    <property type="term" value="F:glucose-1-phosphate thymidylyltransferase activity"/>
    <property type="evidence" value="ECO:0007669"/>
    <property type="project" value="UniProtKB-EC"/>
</dbReference>
<dbReference type="SUPFAM" id="SSF53448">
    <property type="entry name" value="Nucleotide-diphospho-sugar transferases"/>
    <property type="match status" value="1"/>
</dbReference>
<sequence>MRPLTDTLPKPLLPIADRPIIEHHILRLVRAGIRDIVINHAYLGDLIEQTLGDGSRFNANITYSPEAKGLETGGGIFNALSLLGEGAFLVVNGDIWCDYPFASISLKSRILAHLILVTNPKHNRAGDFSIAEGLLSCSPRTLTYSGIGIYHPDFFKCCQAGVFPLAPLLREAATKQRISAEWYQGHWFDIGTPERLSQVDTFLKS</sequence>
<dbReference type="InterPro" id="IPR050486">
    <property type="entry name" value="Mannose-1P_guanyltransferase"/>
</dbReference>
<dbReference type="InterPro" id="IPR029044">
    <property type="entry name" value="Nucleotide-diphossugar_trans"/>
</dbReference>
<feature type="domain" description="Nucleotidyl transferase" evidence="1">
    <location>
        <begin position="1"/>
        <end position="104"/>
    </location>
</feature>
<dbReference type="CDD" id="cd06422">
    <property type="entry name" value="NTP_transferase_like_1"/>
    <property type="match status" value="1"/>
</dbReference>
<name>A0A3B0Z5G3_9ZZZZ</name>
<dbReference type="Gene3D" id="3.90.550.10">
    <property type="entry name" value="Spore Coat Polysaccharide Biosynthesis Protein SpsA, Chain A"/>
    <property type="match status" value="1"/>
</dbReference>
<dbReference type="EMBL" id="UOFO01000149">
    <property type="protein sequence ID" value="VAW88675.1"/>
    <property type="molecule type" value="Genomic_DNA"/>
</dbReference>
<dbReference type="AlphaFoldDB" id="A0A3B0Z5G3"/>
<proteinExistence type="predicted"/>
<dbReference type="EC" id="2.7.7.24" evidence="2"/>
<evidence type="ECO:0000313" key="2">
    <source>
        <dbReference type="EMBL" id="VAW88675.1"/>
    </source>
</evidence>
<protein>
    <submittedName>
        <fullName evidence="2">Glucose-1-phosphate thymidylyltransferase</fullName>
        <ecNumber evidence="2">2.7.7.24</ecNumber>
    </submittedName>
</protein>
<accession>A0A3B0Z5G3</accession>
<dbReference type="NCBIfam" id="NF045761">
    <property type="entry name" value="NAMPUrTaseMurU"/>
    <property type="match status" value="1"/>
</dbReference>
<dbReference type="InterPro" id="IPR054790">
    <property type="entry name" value="MurU"/>
</dbReference>